<dbReference type="Gene3D" id="3.40.30.10">
    <property type="entry name" value="Glutaredoxin"/>
    <property type="match status" value="1"/>
</dbReference>
<keyword evidence="2 5" id="KW-0575">Peroxidase</keyword>
<dbReference type="PROSITE" id="PS00763">
    <property type="entry name" value="GLUTATHIONE_PEROXID_2"/>
    <property type="match status" value="1"/>
</dbReference>
<feature type="domain" description="Thioredoxin" evidence="6">
    <location>
        <begin position="1"/>
        <end position="160"/>
    </location>
</feature>
<evidence type="ECO:0000259" key="6">
    <source>
        <dbReference type="PROSITE" id="PS51352"/>
    </source>
</evidence>
<dbReference type="InterPro" id="IPR013766">
    <property type="entry name" value="Thioredoxin_domain"/>
</dbReference>
<keyword evidence="3 5" id="KW-0560">Oxidoreductase</keyword>
<accession>A0A545UAM1</accession>
<dbReference type="FunFam" id="3.40.30.10:FF:000010">
    <property type="entry name" value="Glutathione peroxidase"/>
    <property type="match status" value="1"/>
</dbReference>
<dbReference type="PROSITE" id="PS51352">
    <property type="entry name" value="THIOREDOXIN_2"/>
    <property type="match status" value="1"/>
</dbReference>
<name>A0A545UAM1_9GAMM</name>
<dbReference type="Pfam" id="PF00255">
    <property type="entry name" value="GSHPx"/>
    <property type="match status" value="1"/>
</dbReference>
<protein>
    <recommendedName>
        <fullName evidence="5">Glutathione peroxidase</fullName>
    </recommendedName>
</protein>
<dbReference type="PANTHER" id="PTHR11592">
    <property type="entry name" value="GLUTATHIONE PEROXIDASE"/>
    <property type="match status" value="1"/>
</dbReference>
<evidence type="ECO:0000256" key="1">
    <source>
        <dbReference type="ARBA" id="ARBA00006926"/>
    </source>
</evidence>
<evidence type="ECO:0000313" key="8">
    <source>
        <dbReference type="Proteomes" id="UP000315439"/>
    </source>
</evidence>
<dbReference type="PRINTS" id="PR01011">
    <property type="entry name" value="GLUTPROXDASE"/>
</dbReference>
<dbReference type="InterPro" id="IPR036249">
    <property type="entry name" value="Thioredoxin-like_sf"/>
</dbReference>
<comment type="similarity">
    <text evidence="1 5">Belongs to the glutathione peroxidase family.</text>
</comment>
<dbReference type="InterPro" id="IPR029760">
    <property type="entry name" value="GPX_CS"/>
</dbReference>
<comment type="caution">
    <text evidence="7">The sequence shown here is derived from an EMBL/GenBank/DDBJ whole genome shotgun (WGS) entry which is preliminary data.</text>
</comment>
<keyword evidence="8" id="KW-1185">Reference proteome</keyword>
<gene>
    <name evidence="7" type="ORF">FLL46_16525</name>
</gene>
<dbReference type="CDD" id="cd00340">
    <property type="entry name" value="GSH_Peroxidase"/>
    <property type="match status" value="1"/>
</dbReference>
<reference evidence="7 8" key="1">
    <citation type="submission" date="2019-07" db="EMBL/GenBank/DDBJ databases">
        <title>Draft genome for Aliikangiella sp. M105.</title>
        <authorList>
            <person name="Wang G."/>
        </authorList>
    </citation>
    <scope>NUCLEOTIDE SEQUENCE [LARGE SCALE GENOMIC DNA]</scope>
    <source>
        <strain evidence="7 8">M105</strain>
    </source>
</reference>
<evidence type="ECO:0000313" key="7">
    <source>
        <dbReference type="EMBL" id="TQV86515.1"/>
    </source>
</evidence>
<dbReference type="PROSITE" id="PS51355">
    <property type="entry name" value="GLUTATHIONE_PEROXID_3"/>
    <property type="match status" value="1"/>
</dbReference>
<dbReference type="PIRSF" id="PIRSF000303">
    <property type="entry name" value="Glutathion_perox"/>
    <property type="match status" value="1"/>
</dbReference>
<dbReference type="Proteomes" id="UP000315439">
    <property type="component" value="Unassembled WGS sequence"/>
</dbReference>
<organism evidence="7 8">
    <name type="scientific">Aliikangiella coralliicola</name>
    <dbReference type="NCBI Taxonomy" id="2592383"/>
    <lineage>
        <taxon>Bacteria</taxon>
        <taxon>Pseudomonadati</taxon>
        <taxon>Pseudomonadota</taxon>
        <taxon>Gammaproteobacteria</taxon>
        <taxon>Oceanospirillales</taxon>
        <taxon>Pleioneaceae</taxon>
        <taxon>Aliikangiella</taxon>
    </lineage>
</organism>
<evidence type="ECO:0000256" key="3">
    <source>
        <dbReference type="ARBA" id="ARBA00023002"/>
    </source>
</evidence>
<dbReference type="InterPro" id="IPR000889">
    <property type="entry name" value="Glutathione_peroxidase"/>
</dbReference>
<dbReference type="RefSeq" id="WP_142932438.1">
    <property type="nucleotide sequence ID" value="NZ_ML660166.1"/>
</dbReference>
<sequence>MSDSIYQFEVNDIKGNKVSLADFRGKTLLIVNTASKCGFTPQYEGLESLYESHKDKGLVVLGFPCNQFGKQEPGSDQEIANFCDLTFKVSFPMFSKVDVNGDDSEPLYDYLKKQAPGVLGSKSIKWNFTKFLVNQEGQVIKRFAPKDKPEDIEKEVLANL</sequence>
<evidence type="ECO:0000256" key="2">
    <source>
        <dbReference type="ARBA" id="ARBA00022559"/>
    </source>
</evidence>
<dbReference type="OrthoDB" id="9785502at2"/>
<proteinExistence type="inferred from homology"/>
<evidence type="ECO:0000256" key="4">
    <source>
        <dbReference type="PIRSR" id="PIRSR000303-1"/>
    </source>
</evidence>
<dbReference type="GO" id="GO:0034599">
    <property type="term" value="P:cellular response to oxidative stress"/>
    <property type="evidence" value="ECO:0007669"/>
    <property type="project" value="TreeGrafter"/>
</dbReference>
<dbReference type="PANTHER" id="PTHR11592:SF78">
    <property type="entry name" value="GLUTATHIONE PEROXIDASE"/>
    <property type="match status" value="1"/>
</dbReference>
<dbReference type="SUPFAM" id="SSF52833">
    <property type="entry name" value="Thioredoxin-like"/>
    <property type="match status" value="1"/>
</dbReference>
<dbReference type="AlphaFoldDB" id="A0A545UAM1"/>
<dbReference type="EMBL" id="VIKS01000010">
    <property type="protein sequence ID" value="TQV86515.1"/>
    <property type="molecule type" value="Genomic_DNA"/>
</dbReference>
<dbReference type="GO" id="GO:0004601">
    <property type="term" value="F:peroxidase activity"/>
    <property type="evidence" value="ECO:0007669"/>
    <property type="project" value="UniProtKB-KW"/>
</dbReference>
<feature type="active site" evidence="4">
    <location>
        <position position="37"/>
    </location>
</feature>
<dbReference type="InterPro" id="IPR029759">
    <property type="entry name" value="GPX_AS"/>
</dbReference>
<evidence type="ECO:0000256" key="5">
    <source>
        <dbReference type="RuleBase" id="RU000499"/>
    </source>
</evidence>
<dbReference type="PROSITE" id="PS00460">
    <property type="entry name" value="GLUTATHIONE_PEROXID_1"/>
    <property type="match status" value="1"/>
</dbReference>